<proteinExistence type="predicted"/>
<accession>A0A5C5XFS5</accession>
<organism evidence="1 2">
    <name type="scientific">Rubinisphaera italica</name>
    <dbReference type="NCBI Taxonomy" id="2527969"/>
    <lineage>
        <taxon>Bacteria</taxon>
        <taxon>Pseudomonadati</taxon>
        <taxon>Planctomycetota</taxon>
        <taxon>Planctomycetia</taxon>
        <taxon>Planctomycetales</taxon>
        <taxon>Planctomycetaceae</taxon>
        <taxon>Rubinisphaera</taxon>
    </lineage>
</organism>
<gene>
    <name evidence="1" type="ORF">Pan54_25770</name>
</gene>
<dbReference type="OrthoDB" id="285393at2"/>
<sequence length="71" mass="8125">MSTTDRLHVELNTRQQDLLLEGLRYITSSVRLRREDPTEETVALRREQLTELRELAALIEGNATAEMAVNS</sequence>
<evidence type="ECO:0000313" key="1">
    <source>
        <dbReference type="EMBL" id="TWT61840.1"/>
    </source>
</evidence>
<reference evidence="1 2" key="1">
    <citation type="submission" date="2019-02" db="EMBL/GenBank/DDBJ databases">
        <title>Deep-cultivation of Planctomycetes and their phenomic and genomic characterization uncovers novel biology.</title>
        <authorList>
            <person name="Wiegand S."/>
            <person name="Jogler M."/>
            <person name="Boedeker C."/>
            <person name="Pinto D."/>
            <person name="Vollmers J."/>
            <person name="Rivas-Marin E."/>
            <person name="Kohn T."/>
            <person name="Peeters S.H."/>
            <person name="Heuer A."/>
            <person name="Rast P."/>
            <person name="Oberbeckmann S."/>
            <person name="Bunk B."/>
            <person name="Jeske O."/>
            <person name="Meyerdierks A."/>
            <person name="Storesund J.E."/>
            <person name="Kallscheuer N."/>
            <person name="Luecker S."/>
            <person name="Lage O.M."/>
            <person name="Pohl T."/>
            <person name="Merkel B.J."/>
            <person name="Hornburger P."/>
            <person name="Mueller R.-W."/>
            <person name="Bruemmer F."/>
            <person name="Labrenz M."/>
            <person name="Spormann A.M."/>
            <person name="Op Den Camp H."/>
            <person name="Overmann J."/>
            <person name="Amann R."/>
            <person name="Jetten M.S.M."/>
            <person name="Mascher T."/>
            <person name="Medema M.H."/>
            <person name="Devos D.P."/>
            <person name="Kaster A.-K."/>
            <person name="Ovreas L."/>
            <person name="Rohde M."/>
            <person name="Galperin M.Y."/>
            <person name="Jogler C."/>
        </authorList>
    </citation>
    <scope>NUCLEOTIDE SEQUENCE [LARGE SCALE GENOMIC DNA]</scope>
    <source>
        <strain evidence="1 2">Pan54</strain>
    </source>
</reference>
<dbReference type="RefSeq" id="WP_146503778.1">
    <property type="nucleotide sequence ID" value="NZ_SJPG01000001.1"/>
</dbReference>
<protein>
    <submittedName>
        <fullName evidence="1">Uncharacterized protein</fullName>
    </submittedName>
</protein>
<dbReference type="Proteomes" id="UP000316095">
    <property type="component" value="Unassembled WGS sequence"/>
</dbReference>
<keyword evidence="2" id="KW-1185">Reference proteome</keyword>
<dbReference type="EMBL" id="SJPG01000001">
    <property type="protein sequence ID" value="TWT61840.1"/>
    <property type="molecule type" value="Genomic_DNA"/>
</dbReference>
<comment type="caution">
    <text evidence="1">The sequence shown here is derived from an EMBL/GenBank/DDBJ whole genome shotgun (WGS) entry which is preliminary data.</text>
</comment>
<dbReference type="AlphaFoldDB" id="A0A5C5XFS5"/>
<name>A0A5C5XFS5_9PLAN</name>
<evidence type="ECO:0000313" key="2">
    <source>
        <dbReference type="Proteomes" id="UP000316095"/>
    </source>
</evidence>